<proteinExistence type="predicted"/>
<comment type="caution">
    <text evidence="2">The sequence shown here is derived from an EMBL/GenBank/DDBJ whole genome shotgun (WGS) entry which is preliminary data.</text>
</comment>
<feature type="compositionally biased region" description="Low complexity" evidence="1">
    <location>
        <begin position="59"/>
        <end position="71"/>
    </location>
</feature>
<feature type="region of interest" description="Disordered" evidence="1">
    <location>
        <begin position="187"/>
        <end position="220"/>
    </location>
</feature>
<dbReference type="AlphaFoldDB" id="A0AA38H1X1"/>
<organism evidence="2 3">
    <name type="scientific">Dioszegia hungarica</name>
    <dbReference type="NCBI Taxonomy" id="4972"/>
    <lineage>
        <taxon>Eukaryota</taxon>
        <taxon>Fungi</taxon>
        <taxon>Dikarya</taxon>
        <taxon>Basidiomycota</taxon>
        <taxon>Agaricomycotina</taxon>
        <taxon>Tremellomycetes</taxon>
        <taxon>Tremellales</taxon>
        <taxon>Bulleribasidiaceae</taxon>
        <taxon>Dioszegia</taxon>
    </lineage>
</organism>
<feature type="region of interest" description="Disordered" evidence="1">
    <location>
        <begin position="51"/>
        <end position="114"/>
    </location>
</feature>
<dbReference type="GeneID" id="77726899"/>
<reference evidence="2" key="1">
    <citation type="journal article" date="2022" name="G3 (Bethesda)">
        <title>High quality genome of the basidiomycete yeast Dioszegia hungarica PDD-24b-2 isolated from cloud water.</title>
        <authorList>
            <person name="Jarrige D."/>
            <person name="Haridas S."/>
            <person name="Bleykasten-Grosshans C."/>
            <person name="Joly M."/>
            <person name="Nadalig T."/>
            <person name="Sancelme M."/>
            <person name="Vuilleumier S."/>
            <person name="Grigoriev I.V."/>
            <person name="Amato P."/>
            <person name="Bringel F."/>
        </authorList>
    </citation>
    <scope>NUCLEOTIDE SEQUENCE</scope>
    <source>
        <strain evidence="2">PDD-24b-2</strain>
    </source>
</reference>
<name>A0AA38H1X1_9TREE</name>
<dbReference type="RefSeq" id="XP_052942914.1">
    <property type="nucleotide sequence ID" value="XM_053087694.1"/>
</dbReference>
<sequence length="373" mass="38632">MPTEVSPAPFRYHQRYPISLEHPAAFKRMFGSNSPAGQGPARQMNMGLHQYQHPHQHSLHPPQQQQQQQYQPPAPPSYSGHPPPFLPPSLPMPHPLSGTGVGIANQVLPNGTRNPWAPYAGETYIPSGEKSDRMAQGQGSMMYGSPLQPTSSLGYSAPGSMSIPIPIPVPRSVVSSHGWAEGSISNSAAHRGAQRVDEGWDGSQGRAHAGHLPDPTTAAGRLGRILGSNIGVGMGSGGVQGWRQAPSSWQNHARLTPGLLPPPAPSAFVVMAPGAGGSMLSRSIPNSGGGGGGAEYLTPRSAENRTRPRRASFVLPGEECSECSSHGSPGRGDGALKRAGLGRSSGSGSGGEHRSGCGAGGQFAFGESSDVAA</sequence>
<evidence type="ECO:0000313" key="2">
    <source>
        <dbReference type="EMBL" id="KAI9633137.1"/>
    </source>
</evidence>
<evidence type="ECO:0000313" key="3">
    <source>
        <dbReference type="Proteomes" id="UP001164286"/>
    </source>
</evidence>
<dbReference type="EMBL" id="JAKWFO010000011">
    <property type="protein sequence ID" value="KAI9633137.1"/>
    <property type="molecule type" value="Genomic_DNA"/>
</dbReference>
<dbReference type="Proteomes" id="UP001164286">
    <property type="component" value="Unassembled WGS sequence"/>
</dbReference>
<protein>
    <submittedName>
        <fullName evidence="2">Uncharacterized protein</fullName>
    </submittedName>
</protein>
<keyword evidence="3" id="KW-1185">Reference proteome</keyword>
<feature type="region of interest" description="Disordered" evidence="1">
    <location>
        <begin position="281"/>
        <end position="373"/>
    </location>
</feature>
<gene>
    <name evidence="2" type="ORF">MKK02DRAFT_29037</name>
</gene>
<accession>A0AA38H1X1</accession>
<evidence type="ECO:0000256" key="1">
    <source>
        <dbReference type="SAM" id="MobiDB-lite"/>
    </source>
</evidence>
<feature type="compositionally biased region" description="Pro residues" evidence="1">
    <location>
        <begin position="72"/>
        <end position="94"/>
    </location>
</feature>